<dbReference type="PIRSF" id="PIRSF017020">
    <property type="entry name" value="AstE"/>
    <property type="match status" value="1"/>
</dbReference>
<feature type="domain" description="Succinylglutamate desuccinylase/Aspartoacylase catalytic" evidence="8">
    <location>
        <begin position="58"/>
        <end position="242"/>
    </location>
</feature>
<name>A0ABV7HDP1_9GAMM</name>
<dbReference type="RefSeq" id="WP_386718342.1">
    <property type="nucleotide sequence ID" value="NZ_JBHRSZ010000002.1"/>
</dbReference>
<dbReference type="HAMAP" id="MF_00767">
    <property type="entry name" value="Arg_catab_AstE"/>
    <property type="match status" value="1"/>
</dbReference>
<keyword evidence="1 5" id="KW-0056">Arginine metabolism</keyword>
<dbReference type="EC" id="3.5.1.96" evidence="5 6"/>
<accession>A0ABV7HDP1</accession>
<comment type="pathway">
    <text evidence="5">Amino-acid degradation; L-arginine degradation via AST pathway; L-glutamate and succinate from L-arginine: step 5/5.</text>
</comment>
<comment type="caution">
    <text evidence="9">The sequence shown here is derived from an EMBL/GenBank/DDBJ whole genome shotgun (WGS) entry which is preliminary data.</text>
</comment>
<evidence type="ECO:0000259" key="8">
    <source>
        <dbReference type="Pfam" id="PF24827"/>
    </source>
</evidence>
<keyword evidence="2 5" id="KW-0479">Metal-binding</keyword>
<dbReference type="Proteomes" id="UP001595476">
    <property type="component" value="Unassembled WGS sequence"/>
</dbReference>
<dbReference type="Gene3D" id="3.40.630.10">
    <property type="entry name" value="Zn peptidases"/>
    <property type="match status" value="1"/>
</dbReference>
<dbReference type="PANTHER" id="PTHR15162:SF7">
    <property type="entry name" value="SUCCINYLGLUTAMATE DESUCCINYLASE"/>
    <property type="match status" value="1"/>
</dbReference>
<organism evidence="9 10">
    <name type="scientific">Litoribrevibacter euphylliae</name>
    <dbReference type="NCBI Taxonomy" id="1834034"/>
    <lineage>
        <taxon>Bacteria</taxon>
        <taxon>Pseudomonadati</taxon>
        <taxon>Pseudomonadota</taxon>
        <taxon>Gammaproteobacteria</taxon>
        <taxon>Oceanospirillales</taxon>
        <taxon>Oceanospirillaceae</taxon>
        <taxon>Litoribrevibacter</taxon>
    </lineage>
</organism>
<evidence type="ECO:0000256" key="3">
    <source>
        <dbReference type="ARBA" id="ARBA00022801"/>
    </source>
</evidence>
<comment type="function">
    <text evidence="5">Transforms N(2)-succinylglutamate into succinate and glutamate.</text>
</comment>
<keyword evidence="10" id="KW-1185">Reference proteome</keyword>
<feature type="binding site" evidence="5">
    <location>
        <position position="65"/>
    </location>
    <ligand>
        <name>Zn(2+)</name>
        <dbReference type="ChEBI" id="CHEBI:29105"/>
    </ligand>
</feature>
<dbReference type="GO" id="GO:0009017">
    <property type="term" value="F:succinylglutamate desuccinylase activity"/>
    <property type="evidence" value="ECO:0007669"/>
    <property type="project" value="UniProtKB-EC"/>
</dbReference>
<dbReference type="PANTHER" id="PTHR15162">
    <property type="entry name" value="ASPARTOACYLASE"/>
    <property type="match status" value="1"/>
</dbReference>
<dbReference type="InterPro" id="IPR016681">
    <property type="entry name" value="SuccinylGlu_desuccinylase"/>
</dbReference>
<comment type="similarity">
    <text evidence="5">Belongs to the AspA/AstE family. Succinylglutamate desuccinylase subfamily.</text>
</comment>
<feature type="binding site" evidence="5">
    <location>
        <position position="68"/>
    </location>
    <ligand>
        <name>Zn(2+)</name>
        <dbReference type="ChEBI" id="CHEBI:29105"/>
    </ligand>
</feature>
<evidence type="ECO:0000313" key="10">
    <source>
        <dbReference type="Proteomes" id="UP001595476"/>
    </source>
</evidence>
<evidence type="ECO:0000256" key="1">
    <source>
        <dbReference type="ARBA" id="ARBA00022503"/>
    </source>
</evidence>
<gene>
    <name evidence="5 9" type="primary">astE</name>
    <name evidence="9" type="ORF">ACFOEK_07290</name>
</gene>
<evidence type="ECO:0000259" key="7">
    <source>
        <dbReference type="Pfam" id="PF04952"/>
    </source>
</evidence>
<sequence>MTLNFFAPNQDFLSETLNDLIPAPPTNEMTLDDGTRVTRMGLGALWFQPKSPTDEQVLIFSSAIHGNETAPIEVCNHIVNDIFAGKIKVLRPTLFLLGNPASMRIAERFVEENLNRLFLGKHSAEGKTQNLETQRAQVLESWVDEFIQAQPKDSQLLHYDLHTAIRGSHREKFALYPYVPNRDAPRQQVAFMCAADVHTILLQSTPAGTFSALTSVKYGAESFTIELGSVNPFGENDLSRYEGIHSLLCLLLEARESCIEESQADAVDLFVACHEILNTGDSFELNIEEDVWNFAPYESGALIWKDDQQEYRVEGETQYIVFPNSKVPVGQRAGLLLKKQPSPKP</sequence>
<feature type="binding site" evidence="5">
    <location>
        <position position="162"/>
    </location>
    <ligand>
        <name>Zn(2+)</name>
        <dbReference type="ChEBI" id="CHEBI:29105"/>
    </ligand>
</feature>
<dbReference type="Pfam" id="PF24827">
    <property type="entry name" value="AstE_AspA_cat"/>
    <property type="match status" value="1"/>
</dbReference>
<dbReference type="InterPro" id="IPR050178">
    <property type="entry name" value="AspA/AstE_fam"/>
</dbReference>
<evidence type="ECO:0000256" key="4">
    <source>
        <dbReference type="ARBA" id="ARBA00022833"/>
    </source>
</evidence>
<dbReference type="Pfam" id="PF04952">
    <property type="entry name" value="AstE_AspA_hybrid"/>
    <property type="match status" value="1"/>
</dbReference>
<keyword evidence="4 5" id="KW-0862">Zinc</keyword>
<protein>
    <recommendedName>
        <fullName evidence="5 6">Succinylglutamate desuccinylase</fullName>
        <ecNumber evidence="5 6">3.5.1.96</ecNumber>
    </recommendedName>
</protein>
<comment type="catalytic activity">
    <reaction evidence="5">
        <text>N-succinyl-L-glutamate + H2O = L-glutamate + succinate</text>
        <dbReference type="Rhea" id="RHEA:15169"/>
        <dbReference type="ChEBI" id="CHEBI:15377"/>
        <dbReference type="ChEBI" id="CHEBI:29985"/>
        <dbReference type="ChEBI" id="CHEBI:30031"/>
        <dbReference type="ChEBI" id="CHEBI:58763"/>
        <dbReference type="EC" id="3.5.1.96"/>
    </reaction>
</comment>
<dbReference type="NCBIfam" id="TIGR03242">
    <property type="entry name" value="arg_catab_astE"/>
    <property type="match status" value="1"/>
</dbReference>
<feature type="domain" description="AstE/AspA barrel-sandwich hybrid" evidence="7">
    <location>
        <begin position="266"/>
        <end position="339"/>
    </location>
</feature>
<comment type="cofactor">
    <cofactor evidence="5">
        <name>Zn(2+)</name>
        <dbReference type="ChEBI" id="CHEBI:29105"/>
    </cofactor>
    <text evidence="5">Binds 1 zinc ion per subunit.</text>
</comment>
<reference evidence="10" key="1">
    <citation type="journal article" date="2019" name="Int. J. Syst. Evol. Microbiol.">
        <title>The Global Catalogue of Microorganisms (GCM) 10K type strain sequencing project: providing services to taxonomists for standard genome sequencing and annotation.</title>
        <authorList>
            <consortium name="The Broad Institute Genomics Platform"/>
            <consortium name="The Broad Institute Genome Sequencing Center for Infectious Disease"/>
            <person name="Wu L."/>
            <person name="Ma J."/>
        </authorList>
    </citation>
    <scope>NUCLEOTIDE SEQUENCE [LARGE SCALE GENOMIC DNA]</scope>
    <source>
        <strain evidence="10">KCTC 52438</strain>
    </source>
</reference>
<dbReference type="EMBL" id="JBHRSZ010000002">
    <property type="protein sequence ID" value="MFC3150826.1"/>
    <property type="molecule type" value="Genomic_DNA"/>
</dbReference>
<feature type="active site" evidence="5">
    <location>
        <position position="226"/>
    </location>
</feature>
<dbReference type="SUPFAM" id="SSF53187">
    <property type="entry name" value="Zn-dependent exopeptidases"/>
    <property type="match status" value="1"/>
</dbReference>
<keyword evidence="3 5" id="KW-0378">Hydrolase</keyword>
<dbReference type="NCBIfam" id="NF003706">
    <property type="entry name" value="PRK05324.1"/>
    <property type="match status" value="1"/>
</dbReference>
<evidence type="ECO:0000256" key="2">
    <source>
        <dbReference type="ARBA" id="ARBA00022723"/>
    </source>
</evidence>
<evidence type="ECO:0000256" key="5">
    <source>
        <dbReference type="HAMAP-Rule" id="MF_00767"/>
    </source>
</evidence>
<dbReference type="InterPro" id="IPR055438">
    <property type="entry name" value="AstE_AspA_cat"/>
</dbReference>
<evidence type="ECO:0000313" key="9">
    <source>
        <dbReference type="EMBL" id="MFC3150826.1"/>
    </source>
</evidence>
<proteinExistence type="inferred from homology"/>
<dbReference type="InterPro" id="IPR007036">
    <property type="entry name" value="Aste_AspA_hybrid_dom"/>
</dbReference>
<evidence type="ECO:0000256" key="6">
    <source>
        <dbReference type="NCBIfam" id="TIGR03242"/>
    </source>
</evidence>